<keyword evidence="3 6" id="KW-0808">Transferase</keyword>
<proteinExistence type="inferred from homology"/>
<evidence type="ECO:0000256" key="3">
    <source>
        <dbReference type="ARBA" id="ARBA00022679"/>
    </source>
</evidence>
<evidence type="ECO:0000256" key="5">
    <source>
        <dbReference type="ARBA" id="ARBA00022842"/>
    </source>
</evidence>
<keyword evidence="5" id="KW-0460">Magnesium</keyword>
<dbReference type="RefSeq" id="WP_078699602.1">
    <property type="nucleotide sequence ID" value="NZ_LT796768.1"/>
</dbReference>
<keyword evidence="8" id="KW-1185">Reference proteome</keyword>
<organism evidence="7 8">
    <name type="scientific">Aeromicrobium choanae</name>
    <dbReference type="NCBI Taxonomy" id="1736691"/>
    <lineage>
        <taxon>Bacteria</taxon>
        <taxon>Bacillati</taxon>
        <taxon>Actinomycetota</taxon>
        <taxon>Actinomycetes</taxon>
        <taxon>Propionibacteriales</taxon>
        <taxon>Nocardioidaceae</taxon>
        <taxon>Aeromicrobium</taxon>
    </lineage>
</organism>
<dbReference type="GO" id="GO:0046872">
    <property type="term" value="F:metal ion binding"/>
    <property type="evidence" value="ECO:0007669"/>
    <property type="project" value="UniProtKB-KW"/>
</dbReference>
<dbReference type="PANTHER" id="PTHR12001:SF85">
    <property type="entry name" value="SHORT CHAIN ISOPRENYL DIPHOSPHATE SYNTHASE"/>
    <property type="match status" value="1"/>
</dbReference>
<dbReference type="GO" id="GO:0004659">
    <property type="term" value="F:prenyltransferase activity"/>
    <property type="evidence" value="ECO:0007669"/>
    <property type="project" value="InterPro"/>
</dbReference>
<protein>
    <submittedName>
        <fullName evidence="7">Geranylgeranyl diphosphate synthase, type II</fullName>
    </submittedName>
</protein>
<dbReference type="Gene3D" id="1.10.600.10">
    <property type="entry name" value="Farnesyl Diphosphate Synthase"/>
    <property type="match status" value="1"/>
</dbReference>
<comment type="cofactor">
    <cofactor evidence="1">
        <name>Mg(2+)</name>
        <dbReference type="ChEBI" id="CHEBI:18420"/>
    </cofactor>
</comment>
<gene>
    <name evidence="7" type="ORF">SAMN06295964_1532</name>
</gene>
<dbReference type="AlphaFoldDB" id="A0A1T4YYY6"/>
<accession>A0A1T4YYY6</accession>
<dbReference type="InterPro" id="IPR000092">
    <property type="entry name" value="Polyprenyl_synt"/>
</dbReference>
<evidence type="ECO:0000313" key="8">
    <source>
        <dbReference type="Proteomes" id="UP000191040"/>
    </source>
</evidence>
<evidence type="ECO:0000313" key="7">
    <source>
        <dbReference type="EMBL" id="SKB06992.1"/>
    </source>
</evidence>
<sequence length="350" mass="36752">MTLQSELDSLLHSARVPGLSRDHHALLTALDLGSSGGKRFRPWLVTTVHAAFAGDQPDTVVDAVAAATELLHTAFVIHDDVIDNDDTRRGRPSVPGLFRSDASGLATSPDDHDTYARAGAILAGDLALAAAIRAVATCGVDPVTTHRLLDLLDATLHASAAGELADVRLALGTAMPSADEAIAVTEHKTAVYSFVLPLQAGAVLAGADESAVRVLGEIGRCLGIAFQLHDDVMAMFGDPELTGKDPLGDLREGKRTPLMVHASQTPDWERIAPHLGDPDLTEAAAAGVREALTHCGSRGYVEDLADGHLALAREHARTLDLERSLLDPLVAQAWHMAAMTQDTTAEVGAA</sequence>
<evidence type="ECO:0000256" key="2">
    <source>
        <dbReference type="ARBA" id="ARBA00006706"/>
    </source>
</evidence>
<evidence type="ECO:0000256" key="1">
    <source>
        <dbReference type="ARBA" id="ARBA00001946"/>
    </source>
</evidence>
<dbReference type="InterPro" id="IPR008949">
    <property type="entry name" value="Isoprenoid_synthase_dom_sf"/>
</dbReference>
<dbReference type="Proteomes" id="UP000191040">
    <property type="component" value="Chromosome I"/>
</dbReference>
<dbReference type="SUPFAM" id="SSF48576">
    <property type="entry name" value="Terpenoid synthases"/>
    <property type="match status" value="1"/>
</dbReference>
<dbReference type="CDD" id="cd00685">
    <property type="entry name" value="Trans_IPPS_HT"/>
    <property type="match status" value="1"/>
</dbReference>
<keyword evidence="4" id="KW-0479">Metal-binding</keyword>
<name>A0A1T4YYY6_9ACTN</name>
<dbReference type="EMBL" id="LT796768">
    <property type="protein sequence ID" value="SKB06992.1"/>
    <property type="molecule type" value="Genomic_DNA"/>
</dbReference>
<dbReference type="Pfam" id="PF00348">
    <property type="entry name" value="polyprenyl_synt"/>
    <property type="match status" value="1"/>
</dbReference>
<dbReference type="SFLD" id="SFLDS00005">
    <property type="entry name" value="Isoprenoid_Synthase_Type_I"/>
    <property type="match status" value="1"/>
</dbReference>
<dbReference type="OrthoDB" id="4497239at2"/>
<evidence type="ECO:0000256" key="6">
    <source>
        <dbReference type="RuleBase" id="RU004466"/>
    </source>
</evidence>
<reference evidence="8" key="1">
    <citation type="submission" date="2017-02" db="EMBL/GenBank/DDBJ databases">
        <authorList>
            <person name="Varghese N."/>
            <person name="Submissions S."/>
        </authorList>
    </citation>
    <scope>NUCLEOTIDE SEQUENCE [LARGE SCALE GENOMIC DNA]</scope>
    <source>
        <strain evidence="8">9H-4</strain>
    </source>
</reference>
<dbReference type="PANTHER" id="PTHR12001">
    <property type="entry name" value="GERANYLGERANYL PYROPHOSPHATE SYNTHASE"/>
    <property type="match status" value="1"/>
</dbReference>
<dbReference type="InterPro" id="IPR033749">
    <property type="entry name" value="Polyprenyl_synt_CS"/>
</dbReference>
<dbReference type="GO" id="GO:0008299">
    <property type="term" value="P:isoprenoid biosynthetic process"/>
    <property type="evidence" value="ECO:0007669"/>
    <property type="project" value="InterPro"/>
</dbReference>
<dbReference type="STRING" id="1736691.SAMN06295964_1532"/>
<evidence type="ECO:0000256" key="4">
    <source>
        <dbReference type="ARBA" id="ARBA00022723"/>
    </source>
</evidence>
<comment type="similarity">
    <text evidence="2 6">Belongs to the FPP/GGPP synthase family.</text>
</comment>
<dbReference type="PROSITE" id="PS00723">
    <property type="entry name" value="POLYPRENYL_SYNTHASE_1"/>
    <property type="match status" value="1"/>
</dbReference>